<evidence type="ECO:0000256" key="1">
    <source>
        <dbReference type="SAM" id="MobiDB-lite"/>
    </source>
</evidence>
<proteinExistence type="predicted"/>
<dbReference type="Proteomes" id="UP001151760">
    <property type="component" value="Unassembled WGS sequence"/>
</dbReference>
<keyword evidence="3" id="KW-1185">Reference proteome</keyword>
<feature type="compositionally biased region" description="Basic and acidic residues" evidence="1">
    <location>
        <begin position="26"/>
        <end position="48"/>
    </location>
</feature>
<reference evidence="2" key="2">
    <citation type="submission" date="2022-01" db="EMBL/GenBank/DDBJ databases">
        <authorList>
            <person name="Yamashiro T."/>
            <person name="Shiraishi A."/>
            <person name="Satake H."/>
            <person name="Nakayama K."/>
        </authorList>
    </citation>
    <scope>NUCLEOTIDE SEQUENCE</scope>
</reference>
<gene>
    <name evidence="2" type="ORF">Tco_1082892</name>
</gene>
<evidence type="ECO:0000313" key="3">
    <source>
        <dbReference type="Proteomes" id="UP001151760"/>
    </source>
</evidence>
<feature type="compositionally biased region" description="Basic and acidic residues" evidence="1">
    <location>
        <begin position="277"/>
        <end position="286"/>
    </location>
</feature>
<comment type="caution">
    <text evidence="2">The sequence shown here is derived from an EMBL/GenBank/DDBJ whole genome shotgun (WGS) entry which is preliminary data.</text>
</comment>
<dbReference type="EMBL" id="BQNB010020260">
    <property type="protein sequence ID" value="GJT94047.1"/>
    <property type="molecule type" value="Genomic_DNA"/>
</dbReference>
<name>A0ABQ5I3C2_9ASTR</name>
<sequence>MQTTEEKDDLSTTMDASLVDTESSETESKEQDTRSRSGNDAHADDADLRPIYNEEPMAENAEQCHDTCPLPAKLTDNQTTELSNQSLEFENIETINLELEHKWQKLLKELETLKRHYKELFDSIKTMRTKTIEHTTSLLAQNAEFKAQLQEKGFAIAALKNELRKLTGNSVNTKFAKSSILGKPVLPTTIETNHFFTTTDPPPALKSERPRISKPRFASQVDVYNDLSKPVTTHYLPKERESAVVKPHHVIASRESRNSSKNMPRFSSNDMVHNHYLEDQRQDTRRRVGNSKPSVMPPARSQPTANGIKPKPRSNTQTSRNWLASKNRVEGKMDIESVSNQTKFITTAARPYGSTTTKAQNQDGCLVTGQKCPVEKVLNGTEASKVRAFASQIAGYGVDPRKQTFSFCPLPVVGSLALTKASASKFLLSWLYQHEHEYENTGPNISRKERMLNNKRSCGLKAGLMIERDGD</sequence>
<reference evidence="2" key="1">
    <citation type="journal article" date="2022" name="Int. J. Mol. Sci.">
        <title>Draft Genome of Tanacetum Coccineum: Genomic Comparison of Closely Related Tanacetum-Family Plants.</title>
        <authorList>
            <person name="Yamashiro T."/>
            <person name="Shiraishi A."/>
            <person name="Nakayama K."/>
            <person name="Satake H."/>
        </authorList>
    </citation>
    <scope>NUCLEOTIDE SEQUENCE</scope>
</reference>
<organism evidence="2 3">
    <name type="scientific">Tanacetum coccineum</name>
    <dbReference type="NCBI Taxonomy" id="301880"/>
    <lineage>
        <taxon>Eukaryota</taxon>
        <taxon>Viridiplantae</taxon>
        <taxon>Streptophyta</taxon>
        <taxon>Embryophyta</taxon>
        <taxon>Tracheophyta</taxon>
        <taxon>Spermatophyta</taxon>
        <taxon>Magnoliopsida</taxon>
        <taxon>eudicotyledons</taxon>
        <taxon>Gunneridae</taxon>
        <taxon>Pentapetalae</taxon>
        <taxon>asterids</taxon>
        <taxon>campanulids</taxon>
        <taxon>Asterales</taxon>
        <taxon>Asteraceae</taxon>
        <taxon>Asteroideae</taxon>
        <taxon>Anthemideae</taxon>
        <taxon>Anthemidinae</taxon>
        <taxon>Tanacetum</taxon>
    </lineage>
</organism>
<accession>A0ABQ5I3C2</accession>
<feature type="region of interest" description="Disordered" evidence="1">
    <location>
        <begin position="277"/>
        <end position="321"/>
    </location>
</feature>
<evidence type="ECO:0000313" key="2">
    <source>
        <dbReference type="EMBL" id="GJT94047.1"/>
    </source>
</evidence>
<protein>
    <submittedName>
        <fullName evidence="2">Uncharacterized protein</fullName>
    </submittedName>
</protein>
<feature type="region of interest" description="Disordered" evidence="1">
    <location>
        <begin position="1"/>
        <end position="50"/>
    </location>
</feature>